<keyword evidence="4 6" id="KW-1133">Transmembrane helix</keyword>
<keyword evidence="9" id="KW-1185">Reference proteome</keyword>
<evidence type="ECO:0000313" key="8">
    <source>
        <dbReference type="EMBL" id="GMI43165.1"/>
    </source>
</evidence>
<sequence length="225" mass="25070">NAIDLMLFLFAGAFAVLLETHRADSIYVYVGVCATVMLMLKSLSFLRGFESTGWLITVLMQNIEDVKPFLVVITVIILGSSVAFRLLLGKIPNPEFCSVMLGTDDEPAEGATWDTTHTWDCDDHPYGGVWSSFMSVFLMSVLGDFDTGLFEESPNKVVSQFMFLFVSIFVTVIALNAIIALLGDSYSKVSEQENANKNKERAELICEYLGVMRGRERRSVAKYTK</sequence>
<evidence type="ECO:0000313" key="9">
    <source>
        <dbReference type="Proteomes" id="UP001165060"/>
    </source>
</evidence>
<evidence type="ECO:0000256" key="4">
    <source>
        <dbReference type="ARBA" id="ARBA00022989"/>
    </source>
</evidence>
<dbReference type="PANTHER" id="PTHR10582:SF2">
    <property type="entry name" value="INACTIVE"/>
    <property type="match status" value="1"/>
</dbReference>
<accession>A0ABQ6N7P3</accession>
<dbReference type="PANTHER" id="PTHR10582">
    <property type="entry name" value="TRANSIENT RECEPTOR POTENTIAL ION CHANNEL PROTEIN"/>
    <property type="match status" value="1"/>
</dbReference>
<evidence type="ECO:0000256" key="3">
    <source>
        <dbReference type="ARBA" id="ARBA00022737"/>
    </source>
</evidence>
<dbReference type="EMBL" id="BRYB01001112">
    <property type="protein sequence ID" value="GMI43165.1"/>
    <property type="molecule type" value="Genomic_DNA"/>
</dbReference>
<evidence type="ECO:0000256" key="1">
    <source>
        <dbReference type="ARBA" id="ARBA00004141"/>
    </source>
</evidence>
<evidence type="ECO:0000256" key="2">
    <source>
        <dbReference type="ARBA" id="ARBA00022692"/>
    </source>
</evidence>
<reference evidence="8 9" key="1">
    <citation type="journal article" date="2023" name="Commun. Biol.">
        <title>Genome analysis of Parmales, the sister group of diatoms, reveals the evolutionary specialization of diatoms from phago-mixotrophs to photoautotrophs.</title>
        <authorList>
            <person name="Ban H."/>
            <person name="Sato S."/>
            <person name="Yoshikawa S."/>
            <person name="Yamada K."/>
            <person name="Nakamura Y."/>
            <person name="Ichinomiya M."/>
            <person name="Sato N."/>
            <person name="Blanc-Mathieu R."/>
            <person name="Endo H."/>
            <person name="Kuwata A."/>
            <person name="Ogata H."/>
        </authorList>
    </citation>
    <scope>NUCLEOTIDE SEQUENCE [LARGE SCALE GENOMIC DNA]</scope>
</reference>
<feature type="transmembrane region" description="Helical" evidence="6">
    <location>
        <begin position="161"/>
        <end position="182"/>
    </location>
</feature>
<feature type="domain" description="Ion transport" evidence="7">
    <location>
        <begin position="2"/>
        <end position="193"/>
    </location>
</feature>
<dbReference type="Pfam" id="PF00520">
    <property type="entry name" value="Ion_trans"/>
    <property type="match status" value="1"/>
</dbReference>
<dbReference type="InterPro" id="IPR005821">
    <property type="entry name" value="Ion_trans_dom"/>
</dbReference>
<comment type="subcellular location">
    <subcellularLocation>
        <location evidence="1">Membrane</location>
        <topology evidence="1">Multi-pass membrane protein</topology>
    </subcellularLocation>
</comment>
<protein>
    <recommendedName>
        <fullName evidence="7">Ion transport domain-containing protein</fullName>
    </recommendedName>
</protein>
<evidence type="ECO:0000256" key="5">
    <source>
        <dbReference type="ARBA" id="ARBA00023136"/>
    </source>
</evidence>
<keyword evidence="2 6" id="KW-0812">Transmembrane</keyword>
<keyword evidence="5 6" id="KW-0472">Membrane</keyword>
<name>A0ABQ6N7P3_9STRA</name>
<organism evidence="8 9">
    <name type="scientific">Tetraparma gracilis</name>
    <dbReference type="NCBI Taxonomy" id="2962635"/>
    <lineage>
        <taxon>Eukaryota</taxon>
        <taxon>Sar</taxon>
        <taxon>Stramenopiles</taxon>
        <taxon>Ochrophyta</taxon>
        <taxon>Bolidophyceae</taxon>
        <taxon>Parmales</taxon>
        <taxon>Triparmaceae</taxon>
        <taxon>Tetraparma</taxon>
    </lineage>
</organism>
<dbReference type="Proteomes" id="UP001165060">
    <property type="component" value="Unassembled WGS sequence"/>
</dbReference>
<feature type="non-terminal residue" evidence="8">
    <location>
        <position position="1"/>
    </location>
</feature>
<comment type="caution">
    <text evidence="8">The sequence shown here is derived from an EMBL/GenBank/DDBJ whole genome shotgun (WGS) entry which is preliminary data.</text>
</comment>
<proteinExistence type="predicted"/>
<keyword evidence="3" id="KW-0677">Repeat</keyword>
<evidence type="ECO:0000259" key="7">
    <source>
        <dbReference type="Pfam" id="PF00520"/>
    </source>
</evidence>
<dbReference type="Gene3D" id="1.10.287.70">
    <property type="match status" value="1"/>
</dbReference>
<gene>
    <name evidence="8" type="ORF">TeGR_g15080</name>
</gene>
<dbReference type="InterPro" id="IPR024862">
    <property type="entry name" value="TRPV"/>
</dbReference>
<evidence type="ECO:0000256" key="6">
    <source>
        <dbReference type="SAM" id="Phobius"/>
    </source>
</evidence>
<feature type="transmembrane region" description="Helical" evidence="6">
    <location>
        <begin position="69"/>
        <end position="88"/>
    </location>
</feature>